<evidence type="ECO:0000313" key="2">
    <source>
        <dbReference type="EMBL" id="KAF8747882.1"/>
    </source>
</evidence>
<dbReference type="InterPro" id="IPR032567">
    <property type="entry name" value="RTL1-rel"/>
</dbReference>
<dbReference type="Proteomes" id="UP000614334">
    <property type="component" value="Unassembled WGS sequence"/>
</dbReference>
<dbReference type="PANTHER" id="PTHR15503:SF22">
    <property type="entry name" value="TRANSPOSON TY3-I GAG POLYPROTEIN"/>
    <property type="match status" value="1"/>
</dbReference>
<dbReference type="InterPro" id="IPR000477">
    <property type="entry name" value="RT_dom"/>
</dbReference>
<name>A0A8H7I0B3_9AGAM</name>
<evidence type="ECO:0000313" key="3">
    <source>
        <dbReference type="Proteomes" id="UP000614334"/>
    </source>
</evidence>
<dbReference type="Pfam" id="PF00078">
    <property type="entry name" value="RVT_1"/>
    <property type="match status" value="1"/>
</dbReference>
<gene>
    <name evidence="2" type="ORF">RHS01_11193</name>
</gene>
<accession>A0A8H7I0B3</accession>
<proteinExistence type="predicted"/>
<reference evidence="2" key="1">
    <citation type="submission" date="2020-09" db="EMBL/GenBank/DDBJ databases">
        <title>Comparative genome analyses of four rice-infecting Rhizoctonia solani isolates reveal extensive enrichment of homogalacturonan modification genes.</title>
        <authorList>
            <person name="Lee D.-Y."/>
            <person name="Jeon J."/>
            <person name="Kim K.-T."/>
            <person name="Cheong K."/>
            <person name="Song H."/>
            <person name="Choi G."/>
            <person name="Ko J."/>
            <person name="Opiyo S.O."/>
            <person name="Zuo S."/>
            <person name="Madhav S."/>
            <person name="Lee Y.-H."/>
            <person name="Wang G.-L."/>
        </authorList>
    </citation>
    <scope>NUCLEOTIDE SEQUENCE</scope>
    <source>
        <strain evidence="2">AG1-IA B2</strain>
    </source>
</reference>
<evidence type="ECO:0000259" key="1">
    <source>
        <dbReference type="Pfam" id="PF00078"/>
    </source>
</evidence>
<protein>
    <recommendedName>
        <fullName evidence="1">Reverse transcriptase domain-containing protein</fullName>
    </recommendedName>
</protein>
<dbReference type="EMBL" id="JACYCF010000055">
    <property type="protein sequence ID" value="KAF8747882.1"/>
    <property type="molecule type" value="Genomic_DNA"/>
</dbReference>
<dbReference type="PANTHER" id="PTHR15503">
    <property type="entry name" value="LDOC1 RELATED"/>
    <property type="match status" value="1"/>
</dbReference>
<sequence length="141" mass="15884">MTDAESKALKKHIDEELATGKICPSTSSAGAPVMFVKKADGSLRLVVDYQKLNDVTHKNVYPLPRQDNLMAKLRHAKIFTKLDLRWGYNNVWIKEGDKWKTAFMSRLSLDLWFKGLKVRGTITNGLGDKEGRLGPRGYGYG</sequence>
<comment type="caution">
    <text evidence="2">The sequence shown here is derived from an EMBL/GenBank/DDBJ whole genome shotgun (WGS) entry which is preliminary data.</text>
</comment>
<dbReference type="CDD" id="cd01647">
    <property type="entry name" value="RT_LTR"/>
    <property type="match status" value="1"/>
</dbReference>
<dbReference type="SUPFAM" id="SSF56672">
    <property type="entry name" value="DNA/RNA polymerases"/>
    <property type="match status" value="1"/>
</dbReference>
<dbReference type="InterPro" id="IPR043502">
    <property type="entry name" value="DNA/RNA_pol_sf"/>
</dbReference>
<dbReference type="Gene3D" id="3.10.10.10">
    <property type="entry name" value="HIV Type 1 Reverse Transcriptase, subunit A, domain 1"/>
    <property type="match status" value="1"/>
</dbReference>
<feature type="domain" description="Reverse transcriptase" evidence="1">
    <location>
        <begin position="36"/>
        <end position="106"/>
    </location>
</feature>
<dbReference type="AlphaFoldDB" id="A0A8H7I0B3"/>
<organism evidence="2 3">
    <name type="scientific">Rhizoctonia solani</name>
    <dbReference type="NCBI Taxonomy" id="456999"/>
    <lineage>
        <taxon>Eukaryota</taxon>
        <taxon>Fungi</taxon>
        <taxon>Dikarya</taxon>
        <taxon>Basidiomycota</taxon>
        <taxon>Agaricomycotina</taxon>
        <taxon>Agaricomycetes</taxon>
        <taxon>Cantharellales</taxon>
        <taxon>Ceratobasidiaceae</taxon>
        <taxon>Rhizoctonia</taxon>
    </lineage>
</organism>